<evidence type="ECO:0000259" key="13">
    <source>
        <dbReference type="PROSITE" id="PS51371"/>
    </source>
</evidence>
<dbReference type="SMART" id="SM01091">
    <property type="entry name" value="CorC_HlyC"/>
    <property type="match status" value="1"/>
</dbReference>
<evidence type="ECO:0008006" key="17">
    <source>
        <dbReference type="Google" id="ProtNLM"/>
    </source>
</evidence>
<dbReference type="Pfam" id="PF03471">
    <property type="entry name" value="CorC_HlyC"/>
    <property type="match status" value="1"/>
</dbReference>
<evidence type="ECO:0000256" key="3">
    <source>
        <dbReference type="ARBA" id="ARBA00022475"/>
    </source>
</evidence>
<protein>
    <recommendedName>
        <fullName evidence="17">HlyC/CorC family transporter</fullName>
    </recommendedName>
</protein>
<dbReference type="PROSITE" id="PS51371">
    <property type="entry name" value="CBS"/>
    <property type="match status" value="2"/>
</dbReference>
<evidence type="ECO:0000259" key="14">
    <source>
        <dbReference type="PROSITE" id="PS51846"/>
    </source>
</evidence>
<dbReference type="InterPro" id="IPR005170">
    <property type="entry name" value="Transptr-assoc_dom"/>
</dbReference>
<dbReference type="Proteomes" id="UP000262072">
    <property type="component" value="Unassembled WGS sequence"/>
</dbReference>
<dbReference type="InterPro" id="IPR036318">
    <property type="entry name" value="FAD-bd_PCMH-like_sf"/>
</dbReference>
<evidence type="ECO:0000313" key="16">
    <source>
        <dbReference type="Proteomes" id="UP000262072"/>
    </source>
</evidence>
<evidence type="ECO:0000256" key="4">
    <source>
        <dbReference type="ARBA" id="ARBA00022692"/>
    </source>
</evidence>
<dbReference type="InterPro" id="IPR051676">
    <property type="entry name" value="UPF0053_domain"/>
</dbReference>
<feature type="domain" description="CBS" evidence="13">
    <location>
        <begin position="291"/>
        <end position="349"/>
    </location>
</feature>
<comment type="similarity">
    <text evidence="2">Belongs to the UPF0053 family.</text>
</comment>
<dbReference type="SUPFAM" id="SSF56176">
    <property type="entry name" value="FAD-binding/transporter-associated domain-like"/>
    <property type="match status" value="1"/>
</dbReference>
<evidence type="ECO:0000256" key="8">
    <source>
        <dbReference type="ARBA" id="ARBA00023136"/>
    </source>
</evidence>
<reference evidence="16" key="1">
    <citation type="submission" date="2018-05" db="EMBL/GenBank/DDBJ databases">
        <authorList>
            <person name="Strepis N."/>
        </authorList>
    </citation>
    <scope>NUCLEOTIDE SEQUENCE [LARGE SCALE GENOMIC DNA]</scope>
</reference>
<feature type="transmembrane region" description="Helical" evidence="12">
    <location>
        <begin position="98"/>
        <end position="124"/>
    </location>
</feature>
<keyword evidence="5" id="KW-0677">Repeat</keyword>
<feature type="transmembrane region" description="Helical" evidence="12">
    <location>
        <begin position="6"/>
        <end position="28"/>
    </location>
</feature>
<keyword evidence="6 10" id="KW-1133">Transmembrane helix</keyword>
<keyword evidence="8 10" id="KW-0472">Membrane</keyword>
<feature type="domain" description="CNNM transmembrane" evidence="14">
    <location>
        <begin position="1"/>
        <end position="202"/>
    </location>
</feature>
<keyword evidence="3" id="KW-1003">Cell membrane</keyword>
<gene>
    <name evidence="15" type="ORF">TART1_1602</name>
</gene>
<feature type="domain" description="CBS" evidence="13">
    <location>
        <begin position="221"/>
        <end position="283"/>
    </location>
</feature>
<name>A0A383TG16_9LACT</name>
<dbReference type="PROSITE" id="PS51846">
    <property type="entry name" value="CNNM"/>
    <property type="match status" value="1"/>
</dbReference>
<feature type="transmembrane region" description="Helical" evidence="12">
    <location>
        <begin position="59"/>
        <end position="78"/>
    </location>
</feature>
<dbReference type="SUPFAM" id="SSF54631">
    <property type="entry name" value="CBS-domain pair"/>
    <property type="match status" value="1"/>
</dbReference>
<dbReference type="InterPro" id="IPR044751">
    <property type="entry name" value="Ion_transp-like_CBS"/>
</dbReference>
<comment type="subcellular location">
    <subcellularLocation>
        <location evidence="1">Cell membrane</location>
        <topology evidence="1">Multi-pass membrane protein</topology>
    </subcellularLocation>
</comment>
<keyword evidence="7 9" id="KW-0129">CBS domain</keyword>
<dbReference type="Gene3D" id="3.30.465.10">
    <property type="match status" value="1"/>
</dbReference>
<dbReference type="InterPro" id="IPR002550">
    <property type="entry name" value="CNNM"/>
</dbReference>
<evidence type="ECO:0000256" key="7">
    <source>
        <dbReference type="ARBA" id="ARBA00023122"/>
    </source>
</evidence>
<dbReference type="CDD" id="cd04590">
    <property type="entry name" value="CBS_pair_CorC_HlyC_assoc"/>
    <property type="match status" value="1"/>
</dbReference>
<keyword evidence="4 10" id="KW-0812">Transmembrane</keyword>
<dbReference type="PANTHER" id="PTHR43099">
    <property type="entry name" value="UPF0053 PROTEIN YRKA"/>
    <property type="match status" value="1"/>
</dbReference>
<dbReference type="Pfam" id="PF01595">
    <property type="entry name" value="CNNM"/>
    <property type="match status" value="1"/>
</dbReference>
<dbReference type="OrthoDB" id="9798188at2"/>
<evidence type="ECO:0000256" key="9">
    <source>
        <dbReference type="PROSITE-ProRule" id="PRU00703"/>
    </source>
</evidence>
<evidence type="ECO:0000256" key="11">
    <source>
        <dbReference type="SAM" id="MobiDB-lite"/>
    </source>
</evidence>
<evidence type="ECO:0000256" key="12">
    <source>
        <dbReference type="SAM" id="Phobius"/>
    </source>
</evidence>
<dbReference type="FunFam" id="3.10.580.10:FF:000002">
    <property type="entry name" value="Magnesium/cobalt efflux protein CorC"/>
    <property type="match status" value="1"/>
</dbReference>
<sequence>MSITTGLLLFFLILFIASFFAMSEYVLVRIRPSRLDFLVEEGNPQAKLLKNMTVKLDSYLSATQLGVTITSLALGWLGDPTFKRLFDTLFGNLPIPDAIATILSFVVSFSVLTSIQVIIGELVPKNVALSRTEKMGLRIAKPLNIWYRVMFPLIFVLNKTANGISKAIGMKTIGESDDNVSEEELRLIMSQSLKSGEINREEYQFVENVFNFDERMAREIMVPRTEIVAVDFNMSLSDIANVVQQEKYTRYPVMREDKDSIVGVINTKEVFAAFVEAVQNKDESKFTVTDFVRPVITVIETIPIKELLVKMQKEHNQVAILIDEYGGTSGLVSMEDIVEEIVGDISDDFETKDQPEFIMLGENHYRISARMLIDDVNDLFGLDIDNENVDTMGGWLLDQKYDVKEGEEVEYHGYRFKAIQKEKNSILVIDIFTTRKLKNHIDSADSGEPEETEGPEATE</sequence>
<dbReference type="EMBL" id="UNRR01000018">
    <property type="protein sequence ID" value="SYZ78817.1"/>
    <property type="molecule type" value="Genomic_DNA"/>
</dbReference>
<evidence type="ECO:0000256" key="2">
    <source>
        <dbReference type="ARBA" id="ARBA00006337"/>
    </source>
</evidence>
<dbReference type="GO" id="GO:0005886">
    <property type="term" value="C:plasma membrane"/>
    <property type="evidence" value="ECO:0007669"/>
    <property type="project" value="UniProtKB-SubCell"/>
</dbReference>
<dbReference type="InterPro" id="IPR016169">
    <property type="entry name" value="FAD-bd_PCMH_sub2"/>
</dbReference>
<feature type="region of interest" description="Disordered" evidence="11">
    <location>
        <begin position="440"/>
        <end position="459"/>
    </location>
</feature>
<evidence type="ECO:0000256" key="1">
    <source>
        <dbReference type="ARBA" id="ARBA00004651"/>
    </source>
</evidence>
<dbReference type="PANTHER" id="PTHR43099:SF2">
    <property type="entry name" value="UPF0053 PROTEIN YRKA"/>
    <property type="match status" value="1"/>
</dbReference>
<dbReference type="AlphaFoldDB" id="A0A383TG16"/>
<dbReference type="InterPro" id="IPR046342">
    <property type="entry name" value="CBS_dom_sf"/>
</dbReference>
<evidence type="ECO:0000256" key="6">
    <source>
        <dbReference type="ARBA" id="ARBA00022989"/>
    </source>
</evidence>
<feature type="compositionally biased region" description="Acidic residues" evidence="11">
    <location>
        <begin position="445"/>
        <end position="459"/>
    </location>
</feature>
<dbReference type="Pfam" id="PF00571">
    <property type="entry name" value="CBS"/>
    <property type="match status" value="2"/>
</dbReference>
<accession>A0A383TG16</accession>
<evidence type="ECO:0000313" key="15">
    <source>
        <dbReference type="EMBL" id="SYZ78817.1"/>
    </source>
</evidence>
<dbReference type="GO" id="GO:0050660">
    <property type="term" value="F:flavin adenine dinucleotide binding"/>
    <property type="evidence" value="ECO:0007669"/>
    <property type="project" value="InterPro"/>
</dbReference>
<dbReference type="Gene3D" id="3.10.580.10">
    <property type="entry name" value="CBS-domain"/>
    <property type="match status" value="1"/>
</dbReference>
<dbReference type="RefSeq" id="WP_119093207.1">
    <property type="nucleotide sequence ID" value="NZ_UNRR01000018.1"/>
</dbReference>
<organism evidence="15 16">
    <name type="scientific">Trichococcus shcherbakoviae</name>
    <dbReference type="NCBI Taxonomy" id="2094020"/>
    <lineage>
        <taxon>Bacteria</taxon>
        <taxon>Bacillati</taxon>
        <taxon>Bacillota</taxon>
        <taxon>Bacilli</taxon>
        <taxon>Lactobacillales</taxon>
        <taxon>Carnobacteriaceae</taxon>
        <taxon>Trichococcus</taxon>
    </lineage>
</organism>
<evidence type="ECO:0000256" key="10">
    <source>
        <dbReference type="PROSITE-ProRule" id="PRU01193"/>
    </source>
</evidence>
<evidence type="ECO:0000256" key="5">
    <source>
        <dbReference type="ARBA" id="ARBA00022737"/>
    </source>
</evidence>
<dbReference type="InterPro" id="IPR000644">
    <property type="entry name" value="CBS_dom"/>
</dbReference>
<proteinExistence type="inferred from homology"/>